<evidence type="ECO:0000259" key="2">
    <source>
        <dbReference type="Pfam" id="PF22725"/>
    </source>
</evidence>
<sequence>MLKTAVIGVGYLGRFHAQKYAALAESELVGVVDVDSVQGQKVANEIGVPFFNDFHEVLDLVDAVSIVVPTVHHFETAKAFMEKGVHVLLEKPFAANIEEAEELEQLSRDKNLRLQIGHLERFNPVFTEFQELIDRPKFIENIRIAPFPKRGTDVDVILDLMIHDIDLVLAVVGEYPESVEGTGVNIITSTADLANARLRFPSGCIADLTASRVSDKAERKMRIFQSGLYLSLDYGTGQARKLHVEPGTAVDPETLRPETFQLEKGDALLTEIESFLLAVREGKNPKVTAEDGLNAMRVGWQIKNQL</sequence>
<dbReference type="InterPro" id="IPR036291">
    <property type="entry name" value="NAD(P)-bd_dom_sf"/>
</dbReference>
<feature type="domain" description="GFO/IDH/MocA-like oxidoreductase" evidence="2">
    <location>
        <begin position="156"/>
        <end position="224"/>
    </location>
</feature>
<dbReference type="AlphaFoldDB" id="A0A381QVF3"/>
<dbReference type="Gene3D" id="3.40.50.720">
    <property type="entry name" value="NAD(P)-binding Rossmann-like Domain"/>
    <property type="match status" value="1"/>
</dbReference>
<dbReference type="PANTHER" id="PTHR43377:SF1">
    <property type="entry name" value="BILIVERDIN REDUCTASE A"/>
    <property type="match status" value="1"/>
</dbReference>
<name>A0A381QVF3_9ZZZZ</name>
<protein>
    <submittedName>
        <fullName evidence="3">Uncharacterized protein</fullName>
    </submittedName>
</protein>
<accession>A0A381QVF3</accession>
<reference evidence="3" key="1">
    <citation type="submission" date="2018-05" db="EMBL/GenBank/DDBJ databases">
        <authorList>
            <person name="Lanie J.A."/>
            <person name="Ng W.-L."/>
            <person name="Kazmierczak K.M."/>
            <person name="Andrzejewski T.M."/>
            <person name="Davidsen T.M."/>
            <person name="Wayne K.J."/>
            <person name="Tettelin H."/>
            <person name="Glass J.I."/>
            <person name="Rusch D."/>
            <person name="Podicherti R."/>
            <person name="Tsui H.-C.T."/>
            <person name="Winkler M.E."/>
        </authorList>
    </citation>
    <scope>NUCLEOTIDE SEQUENCE</scope>
</reference>
<evidence type="ECO:0000259" key="1">
    <source>
        <dbReference type="Pfam" id="PF01408"/>
    </source>
</evidence>
<dbReference type="Gene3D" id="3.30.360.10">
    <property type="entry name" value="Dihydrodipicolinate Reductase, domain 2"/>
    <property type="match status" value="1"/>
</dbReference>
<dbReference type="SUPFAM" id="SSF51735">
    <property type="entry name" value="NAD(P)-binding Rossmann-fold domains"/>
    <property type="match status" value="1"/>
</dbReference>
<feature type="domain" description="Gfo/Idh/MocA-like oxidoreductase N-terminal" evidence="1">
    <location>
        <begin position="3"/>
        <end position="118"/>
    </location>
</feature>
<dbReference type="InterPro" id="IPR051450">
    <property type="entry name" value="Gfo/Idh/MocA_Oxidoreductases"/>
</dbReference>
<dbReference type="EMBL" id="UINC01001548">
    <property type="protein sequence ID" value="SUZ83365.1"/>
    <property type="molecule type" value="Genomic_DNA"/>
</dbReference>
<dbReference type="PANTHER" id="PTHR43377">
    <property type="entry name" value="BILIVERDIN REDUCTASE A"/>
    <property type="match status" value="1"/>
</dbReference>
<organism evidence="3">
    <name type="scientific">marine metagenome</name>
    <dbReference type="NCBI Taxonomy" id="408172"/>
    <lineage>
        <taxon>unclassified sequences</taxon>
        <taxon>metagenomes</taxon>
        <taxon>ecological metagenomes</taxon>
    </lineage>
</organism>
<dbReference type="InterPro" id="IPR000683">
    <property type="entry name" value="Gfo/Idh/MocA-like_OxRdtase_N"/>
</dbReference>
<evidence type="ECO:0000313" key="3">
    <source>
        <dbReference type="EMBL" id="SUZ83365.1"/>
    </source>
</evidence>
<dbReference type="InterPro" id="IPR055170">
    <property type="entry name" value="GFO_IDH_MocA-like_dom"/>
</dbReference>
<gene>
    <name evidence="3" type="ORF">METZ01_LOCUS36219</name>
</gene>
<proteinExistence type="predicted"/>
<dbReference type="GO" id="GO:0000166">
    <property type="term" value="F:nucleotide binding"/>
    <property type="evidence" value="ECO:0007669"/>
    <property type="project" value="InterPro"/>
</dbReference>
<dbReference type="Pfam" id="PF01408">
    <property type="entry name" value="GFO_IDH_MocA"/>
    <property type="match status" value="1"/>
</dbReference>
<dbReference type="SUPFAM" id="SSF55347">
    <property type="entry name" value="Glyceraldehyde-3-phosphate dehydrogenase-like, C-terminal domain"/>
    <property type="match status" value="1"/>
</dbReference>
<dbReference type="Pfam" id="PF22725">
    <property type="entry name" value="GFO_IDH_MocA_C3"/>
    <property type="match status" value="1"/>
</dbReference>